<dbReference type="RefSeq" id="WP_273927518.1">
    <property type="nucleotide sequence ID" value="NZ_JAQSIO010000005.1"/>
</dbReference>
<evidence type="ECO:0000313" key="1">
    <source>
        <dbReference type="EMBL" id="MDD0815820.1"/>
    </source>
</evidence>
<sequence length="129" mass="13991">MPFLDLPRFDTALAAALNAAQPQVDVTFYSKVSPNQLPQRLQKWLTAIEQSGGSLEVAPPPGDLAPRNPVLLLGLLGGLWSTLKAWGEIKESHMLQAAAGHHVTLQLNRSADGEIVIERLVFHRVAKAP</sequence>
<reference evidence="1 2" key="1">
    <citation type="submission" date="2023-02" db="EMBL/GenBank/DDBJ databases">
        <title>Bacterial whole genome sequence for Curvibacter sp. HBC28.</title>
        <authorList>
            <person name="Le V."/>
            <person name="Ko S.-R."/>
            <person name="Ahn C.-Y."/>
            <person name="Oh H.-M."/>
        </authorList>
    </citation>
    <scope>NUCLEOTIDE SEQUENCE [LARGE SCALE GENOMIC DNA]</scope>
    <source>
        <strain evidence="1 2">HBC28</strain>
    </source>
</reference>
<accession>A0ABT5MKS5</accession>
<dbReference type="Proteomes" id="UP001528672">
    <property type="component" value="Unassembled WGS sequence"/>
</dbReference>
<gene>
    <name evidence="1" type="ORF">PSQ39_14375</name>
</gene>
<name>A0ABT5MKS5_9BURK</name>
<organism evidence="1 2">
    <name type="scientific">Curvibacter microcysteis</name>
    <dbReference type="NCBI Taxonomy" id="3026419"/>
    <lineage>
        <taxon>Bacteria</taxon>
        <taxon>Pseudomonadati</taxon>
        <taxon>Pseudomonadota</taxon>
        <taxon>Betaproteobacteria</taxon>
        <taxon>Burkholderiales</taxon>
        <taxon>Comamonadaceae</taxon>
        <taxon>Curvibacter</taxon>
    </lineage>
</organism>
<protein>
    <submittedName>
        <fullName evidence="1">Uncharacterized protein</fullName>
    </submittedName>
</protein>
<proteinExistence type="predicted"/>
<evidence type="ECO:0000313" key="2">
    <source>
        <dbReference type="Proteomes" id="UP001528672"/>
    </source>
</evidence>
<keyword evidence="2" id="KW-1185">Reference proteome</keyword>
<comment type="caution">
    <text evidence="1">The sequence shown here is derived from an EMBL/GenBank/DDBJ whole genome shotgun (WGS) entry which is preliminary data.</text>
</comment>
<dbReference type="EMBL" id="JAQSIO010000005">
    <property type="protein sequence ID" value="MDD0815820.1"/>
    <property type="molecule type" value="Genomic_DNA"/>
</dbReference>